<keyword evidence="17" id="KW-1185">Reference proteome</keyword>
<dbReference type="InterPro" id="IPR000219">
    <property type="entry name" value="DH_dom"/>
</dbReference>
<dbReference type="InterPro" id="IPR011993">
    <property type="entry name" value="PH-like_dom_sf"/>
</dbReference>
<evidence type="ECO:0000256" key="4">
    <source>
        <dbReference type="ARBA" id="ARBA00022490"/>
    </source>
</evidence>
<dbReference type="SMART" id="SM00326">
    <property type="entry name" value="SH3"/>
    <property type="match status" value="1"/>
</dbReference>
<dbReference type="Gene3D" id="2.30.30.40">
    <property type="entry name" value="SH3 Domains"/>
    <property type="match status" value="1"/>
</dbReference>
<evidence type="ECO:0000259" key="14">
    <source>
        <dbReference type="PROSITE" id="PS50835"/>
    </source>
</evidence>
<dbReference type="SUPFAM" id="SSF50729">
    <property type="entry name" value="PH domain-like"/>
    <property type="match status" value="2"/>
</dbReference>
<dbReference type="InterPro" id="IPR001331">
    <property type="entry name" value="GDS_CDC24_CS"/>
</dbReference>
<dbReference type="InterPro" id="IPR013783">
    <property type="entry name" value="Ig-like_fold"/>
</dbReference>
<dbReference type="InterPro" id="IPR018159">
    <property type="entry name" value="Spectrin/alpha-actinin"/>
</dbReference>
<dbReference type="GO" id="GO:0005737">
    <property type="term" value="C:cytoplasm"/>
    <property type="evidence" value="ECO:0007669"/>
    <property type="project" value="UniProtKB-SubCell"/>
</dbReference>
<comment type="similarity">
    <text evidence="2">Belongs to the protein kinase superfamily. CAMK Ser/Thr protein kinase family.</text>
</comment>
<dbReference type="InterPro" id="IPR013098">
    <property type="entry name" value="Ig_I-set"/>
</dbReference>
<dbReference type="SUPFAM" id="SSF50044">
    <property type="entry name" value="SH3-domain"/>
    <property type="match status" value="1"/>
</dbReference>
<keyword evidence="5" id="KW-0597">Phosphoprotein</keyword>
<dbReference type="InterPro" id="IPR036116">
    <property type="entry name" value="FN3_sf"/>
</dbReference>
<feature type="region of interest" description="Disordered" evidence="10">
    <location>
        <begin position="1631"/>
        <end position="1740"/>
    </location>
</feature>
<dbReference type="SMART" id="SM00233">
    <property type="entry name" value="PH"/>
    <property type="match status" value="2"/>
</dbReference>
<comment type="subcellular location">
    <subcellularLocation>
        <location evidence="1">Cytoplasm</location>
    </subcellularLocation>
</comment>
<evidence type="ECO:0000256" key="10">
    <source>
        <dbReference type="SAM" id="MobiDB-lite"/>
    </source>
</evidence>
<evidence type="ECO:0000259" key="15">
    <source>
        <dbReference type="PROSITE" id="PS50853"/>
    </source>
</evidence>
<dbReference type="PANTHER" id="PTHR22826">
    <property type="entry name" value="RHO GUANINE EXCHANGE FACTOR-RELATED"/>
    <property type="match status" value="1"/>
</dbReference>
<protein>
    <recommendedName>
        <fullName evidence="18">Protein CBR-UNC-73</fullName>
    </recommendedName>
</protein>
<feature type="compositionally biased region" description="Polar residues" evidence="10">
    <location>
        <begin position="1682"/>
        <end position="1714"/>
    </location>
</feature>
<dbReference type="InterPro" id="IPR035899">
    <property type="entry name" value="DBL_dom_sf"/>
</dbReference>
<evidence type="ECO:0000256" key="1">
    <source>
        <dbReference type="ARBA" id="ARBA00004496"/>
    </source>
</evidence>
<dbReference type="GO" id="GO:0005085">
    <property type="term" value="F:guanyl-nucleotide exchange factor activity"/>
    <property type="evidence" value="ECO:0007669"/>
    <property type="project" value="UniProtKB-KW"/>
</dbReference>
<dbReference type="SMART" id="SM00150">
    <property type="entry name" value="SPEC"/>
    <property type="match status" value="4"/>
</dbReference>
<dbReference type="InterPro" id="IPR007110">
    <property type="entry name" value="Ig-like_dom"/>
</dbReference>
<dbReference type="PROSITE" id="PS50010">
    <property type="entry name" value="DH_2"/>
    <property type="match status" value="2"/>
</dbReference>
<dbReference type="InterPro" id="IPR003961">
    <property type="entry name" value="FN3_dom"/>
</dbReference>
<evidence type="ECO:0000256" key="9">
    <source>
        <dbReference type="SAM" id="Coils"/>
    </source>
</evidence>
<feature type="domain" description="PH" evidence="12">
    <location>
        <begin position="2001"/>
        <end position="2109"/>
    </location>
</feature>
<dbReference type="SUPFAM" id="SSF49265">
    <property type="entry name" value="Fibronectin type III"/>
    <property type="match status" value="1"/>
</dbReference>
<evidence type="ECO:0000313" key="16">
    <source>
        <dbReference type="EMBL" id="UMM12815.1"/>
    </source>
</evidence>
<dbReference type="InterPro" id="IPR003599">
    <property type="entry name" value="Ig_sub"/>
</dbReference>
<dbReference type="SUPFAM" id="SSF48726">
    <property type="entry name" value="Immunoglobulin"/>
    <property type="match status" value="1"/>
</dbReference>
<dbReference type="EMBL" id="CP092620">
    <property type="protein sequence ID" value="UMM12815.1"/>
    <property type="molecule type" value="Genomic_DNA"/>
</dbReference>
<evidence type="ECO:0000259" key="13">
    <source>
        <dbReference type="PROSITE" id="PS50010"/>
    </source>
</evidence>
<keyword evidence="9" id="KW-0175">Coiled coil</keyword>
<evidence type="ECO:0008006" key="18">
    <source>
        <dbReference type="Google" id="ProtNLM"/>
    </source>
</evidence>
<dbReference type="Gene3D" id="1.20.900.10">
    <property type="entry name" value="Dbl homology (DH) domain"/>
    <property type="match status" value="2"/>
</dbReference>
<dbReference type="InterPro" id="IPR001849">
    <property type="entry name" value="PH_domain"/>
</dbReference>
<dbReference type="InterPro" id="IPR001251">
    <property type="entry name" value="CRAL-TRIO_dom"/>
</dbReference>
<dbReference type="SMART" id="SM00325">
    <property type="entry name" value="RhoGEF"/>
    <property type="match status" value="2"/>
</dbReference>
<dbReference type="PANTHER" id="PTHR22826:SF106">
    <property type="entry name" value="TRIO, ISOFORM A"/>
    <property type="match status" value="1"/>
</dbReference>
<dbReference type="Gene3D" id="2.30.29.30">
    <property type="entry name" value="Pleckstrin-homology domain (PH domain)/Phosphotyrosine-binding domain (PTB)"/>
    <property type="match status" value="2"/>
</dbReference>
<feature type="coiled-coil region" evidence="9">
    <location>
        <begin position="1023"/>
        <end position="1050"/>
    </location>
</feature>
<evidence type="ECO:0000256" key="5">
    <source>
        <dbReference type="ARBA" id="ARBA00022553"/>
    </source>
</evidence>
<dbReference type="InterPro" id="IPR001452">
    <property type="entry name" value="SH3_domain"/>
</dbReference>
<reference evidence="16 17" key="1">
    <citation type="submission" date="2022-04" db="EMBL/GenBank/DDBJ databases">
        <title>Chromosome-level reference genomes for two strains of Caenorhabditis briggsae: an improved platform for comparative genomics.</title>
        <authorList>
            <person name="Stevens L."/>
            <person name="Andersen E."/>
        </authorList>
    </citation>
    <scope>NUCLEOTIDE SEQUENCE [LARGE SCALE GENOMIC DNA]</scope>
    <source>
        <strain evidence="16">VX34</strain>
        <tissue evidence="16">Whole-organism</tissue>
    </source>
</reference>
<evidence type="ECO:0000256" key="2">
    <source>
        <dbReference type="ARBA" id="ARBA00006692"/>
    </source>
</evidence>
<dbReference type="InterPro" id="IPR055251">
    <property type="entry name" value="SOS1_NGEF_PH"/>
</dbReference>
<proteinExistence type="inferred from homology"/>
<dbReference type="Pfam" id="PF07679">
    <property type="entry name" value="I-set"/>
    <property type="match status" value="1"/>
</dbReference>
<dbReference type="PROSITE" id="PS50003">
    <property type="entry name" value="PH_DOMAIN"/>
    <property type="match status" value="1"/>
</dbReference>
<evidence type="ECO:0000256" key="6">
    <source>
        <dbReference type="ARBA" id="ARBA00022658"/>
    </source>
</evidence>
<dbReference type="InterPro" id="IPR036028">
    <property type="entry name" value="SH3-like_dom_sf"/>
</dbReference>
<feature type="compositionally biased region" description="Low complexity" evidence="10">
    <location>
        <begin position="2125"/>
        <end position="2162"/>
    </location>
</feature>
<dbReference type="SUPFAM" id="SSF46966">
    <property type="entry name" value="Spectrin repeat"/>
    <property type="match status" value="2"/>
</dbReference>
<organism evidence="16 17">
    <name type="scientific">Caenorhabditis briggsae</name>
    <dbReference type="NCBI Taxonomy" id="6238"/>
    <lineage>
        <taxon>Eukaryota</taxon>
        <taxon>Metazoa</taxon>
        <taxon>Ecdysozoa</taxon>
        <taxon>Nematoda</taxon>
        <taxon>Chromadorea</taxon>
        <taxon>Rhabditida</taxon>
        <taxon>Rhabditina</taxon>
        <taxon>Rhabditomorpha</taxon>
        <taxon>Rhabditoidea</taxon>
        <taxon>Rhabditidae</taxon>
        <taxon>Peloderinae</taxon>
        <taxon>Caenorhabditis</taxon>
    </lineage>
</organism>
<dbReference type="FunFam" id="1.20.900.10:FF:000008">
    <property type="entry name" value="rho guanine nucleotide exchange factor 25"/>
    <property type="match status" value="1"/>
</dbReference>
<keyword evidence="6" id="KW-0344">Guanine-nucleotide releasing factor</keyword>
<dbReference type="Proteomes" id="UP000829354">
    <property type="component" value="Chromosome I"/>
</dbReference>
<feature type="region of interest" description="Disordered" evidence="10">
    <location>
        <begin position="2078"/>
        <end position="2100"/>
    </location>
</feature>
<dbReference type="Pfam" id="PF00621">
    <property type="entry name" value="RhoGEF"/>
    <property type="match status" value="2"/>
</dbReference>
<feature type="domain" description="DH" evidence="13">
    <location>
        <begin position="1805"/>
        <end position="1983"/>
    </location>
</feature>
<dbReference type="GO" id="GO:0035556">
    <property type="term" value="P:intracellular signal transduction"/>
    <property type="evidence" value="ECO:0007669"/>
    <property type="project" value="InterPro"/>
</dbReference>
<dbReference type="CDD" id="cd13241">
    <property type="entry name" value="PH2_Kalirin_Trio_p63RhoGEF"/>
    <property type="match status" value="1"/>
</dbReference>
<evidence type="ECO:0000256" key="3">
    <source>
        <dbReference type="ARBA" id="ARBA00022443"/>
    </source>
</evidence>
<dbReference type="PROSITE" id="PS00741">
    <property type="entry name" value="DH_1"/>
    <property type="match status" value="1"/>
</dbReference>
<feature type="compositionally biased region" description="Polar residues" evidence="10">
    <location>
        <begin position="2079"/>
        <end position="2093"/>
    </location>
</feature>
<accession>A0AAE9J3C0</accession>
<dbReference type="SMART" id="SM00516">
    <property type="entry name" value="SEC14"/>
    <property type="match status" value="1"/>
</dbReference>
<feature type="domain" description="Ig-like" evidence="14">
    <location>
        <begin position="2303"/>
        <end position="2385"/>
    </location>
</feature>
<feature type="region of interest" description="Disordered" evidence="10">
    <location>
        <begin position="1533"/>
        <end position="1555"/>
    </location>
</feature>
<evidence type="ECO:0000256" key="8">
    <source>
        <dbReference type="PROSITE-ProRule" id="PRU00192"/>
    </source>
</evidence>
<dbReference type="SMART" id="SM00409">
    <property type="entry name" value="IG"/>
    <property type="match status" value="1"/>
</dbReference>
<dbReference type="CDD" id="cd00063">
    <property type="entry name" value="FN3"/>
    <property type="match status" value="1"/>
</dbReference>
<feature type="domain" description="DH" evidence="13">
    <location>
        <begin position="1206"/>
        <end position="1384"/>
    </location>
</feature>
<sequence length="2488" mass="282690">MPLSKDGKMTMKAEDILHVLRDGIAILHGGRCRAGQAVVVCPPREQLVNQDHLRNVLLYLFEVTSKEAREKGFLVVIDMRGKQTWANVRNILKALSSIDNSTKIQVFIIKPEKFWEKQKAQMSLGTWDFEVEMISFESLIKIIDSSQLPKSISGGNYPYDHDEWLEIRMDLEKWIWNITEIMETLEAVRRDMCQGEHPIDVKTAEAALKKSQLAKNNIFNIPVDNIEAEGNKIVNRILQPPKGVKNPDLQATTPYISNLTDSLRLLKGEVHKSWDTRQAELVKVYYQKRFEEDVEKMVEALRPYKKQCERSMGDVGGCVSDVNALAEDFEKFQVAVKAMEVSVKRVFDQANELRTSGARNQITDHVTERLTNEWRLVKELMERRATILHNARKFFSSAQCYFAEIPAWTAQPGINPNDVMFSQESLEIAIRTHDGFWAQVEEVYAQAYEDALNLMKSLKESETEDNVAKEHSSRLQRAHKQLGEKWKERQVLLHHMLAMIAFETDVKLVVDWLQLHGEPYLRRNIHIGENVNQARTFQRNHSNFQRVAANTYGNVQKLRRVYQDVSNSGSQVCDVNKMQELMTDLTAKIEKFTTIEQSREHLLRQSVLFHTHYTELTDWYTKMREKYNEKRIELTVPVCDKNKERFVLETDETAQAYAMTIDEGKMLIEMMHNATRIFDVDYTVSIAHIQTLISDIENKNTQISSEWGPRRTLLHIASKFAMFEQNKYEVLEQIKGWEEDMREMVESPSFHDKADNVMPYHIENQEKVREAISSIQKAAMELSQVLYSHKLTDLRDKRDRIVLEAIRDHIRELEIDESRVMAYANETSSRINAVREVVELRKVSLGVCRLIETQLQALTKLGVIPHDYNDTVQKQEELRAFRDAVTIRLRDPYDAFVVRFRELMENRLANRDEVVHHNEMIQTKYRRLMALCEERNKLLKSAHGCYKTYETAVLPILNQLESEYHSPTVTDWCAGCLSTVHSDRASYVADLLSKHMDYKERFGKGCTYALRNGDFLLRYIKRANVAASERKRHENKIAEMKSNIRERQSNILELWLQKKSLLEGCQNFIAIEATAKDLLKFMTGEGNEKLKQFEKRGRGELNDEDDEFAKFKLEVKQKKTEIQTFLLCSDESMVRGVHGDQVERCIEQVKEKFNQFSRRVGDCEVVLRGENGGSSSSKDEFSLDRHSDTAIFNEKAISEQRAENRKVLEPMRELIQSEKDYIKDLEKCISIYVAEFDQATKNGSIPTLQKYDIFGNIEKIYQFHHDKLLPELVKYENQPEAVGASFTVWIDLLNELYIEYCVNKEQKNNVLATPEAKAFFTEIREKHGLEIDNEITSHLIKPVQRITRYQLLISQLLRSCNDKADDLKDAYDVVCSVPRKANDIIHFNCLELKNCNVDELGPFVTQDVLTVWEPRAYFKGRGKERQVFLFDLSIVFAKRIETSPKNFKYVIKGKPLPLSDVSIVEHVEGDSCRFGLRVGSNHSNDNRTDLKASTESTKVKWVLKIRELTTGLLPLGTLGLGVSPAISATTLSTARSVSHRSGASTSSGGDNRQSQDVDSLLHHRYSVHSCDSEQSSEVWIVTADFDGQTEGHLTVHKGDRVEIVEDQATDCAEYIQVVLCDQPTKHGLVPASIIVPPESGSVPDRPDDSNASGSTVSKRKSLRRIFANSSKERSSSSNNNSPATRQSTSTSSPLAANGHTAESSSIGVLSSGELSTAGNSNSTPSSSTPTHGPTSSSSPTVIPVVVAEDEKAEDCLPPPMENITITNNSMEEKDVNDDPMAVSDVAEPEVPEKVEKTPEETARFKRSYVLMELVETEQDYVKDLTSVVEGYIGNLEKMDLPADLVGKDKIIFANIAQILDFHKTCFLKEIEKCTENYEAAGQAFVKYERRLHTLYVKYCQNKPKSDYLLAQDDFEGFFADTKAKLGHKVALCDLLIKPVQRIMKYQLLLKDILKFTERAKDRPDVLKKALGVMHVVPKACDDMMQVGRLQNFDGNLGAQGRLIHQGTLQISESVAGNTQKPKDRRIFLFEQSAIIADHIPPKKEFGNPTYIFKNQIMVNKMVFEPQVADDPLRFVIKSSDPTQPTSFIANAQTQEEKDEWNRKISEQLDQQKRLLAALVDPKRFMGGSDDMSGGMGNMSLGPSGNDKKASSSTAKSSATTSKKAAESPKKESKSKSLFSFGKKPAKSPTSPPPLEAAGNGRFIKITDDQVNLETDEKVQVFDVKNGYANVKKSDGTIGKCPNYFLTMSEIPGENFAEQIQYRREWQRRVDEADVKYGPSAFDVATSSTENFDVLLELSTCERPVVVEEMKDLEVVEGDDVEMTPIISSHTDYTVVWYGPAVDTKRAKIQTNNLDSRLLIRKVKKCDAGAYSVIAKNSFGVTSSVSFLTVISVPDAPMEFIVKVTGDHEVRLKWKAENGLKYCIEYCAIDGSSPENWQIASTNIEKAHVSLRNFARHSYSFRIFAYNQRVRSTPSSSISVVFDGNSNKQ</sequence>
<keyword evidence="4" id="KW-0963">Cytoplasm</keyword>
<dbReference type="CDD" id="cd00160">
    <property type="entry name" value="RhoGEF"/>
    <property type="match status" value="2"/>
</dbReference>
<dbReference type="Gene3D" id="2.60.40.10">
    <property type="entry name" value="Immunoglobulins"/>
    <property type="match status" value="2"/>
</dbReference>
<evidence type="ECO:0000259" key="11">
    <source>
        <dbReference type="PROSITE" id="PS50002"/>
    </source>
</evidence>
<dbReference type="PROSITE" id="PS50835">
    <property type="entry name" value="IG_LIKE"/>
    <property type="match status" value="1"/>
</dbReference>
<dbReference type="PROSITE" id="PS50002">
    <property type="entry name" value="SH3"/>
    <property type="match status" value="1"/>
</dbReference>
<evidence type="ECO:0000313" key="17">
    <source>
        <dbReference type="Proteomes" id="UP000829354"/>
    </source>
</evidence>
<dbReference type="PROSITE" id="PS50853">
    <property type="entry name" value="FN3"/>
    <property type="match status" value="1"/>
</dbReference>
<name>A0AAE9J3C0_CAEBR</name>
<feature type="compositionally biased region" description="Low complexity" evidence="10">
    <location>
        <begin position="1715"/>
        <end position="1740"/>
    </location>
</feature>
<feature type="compositionally biased region" description="Basic and acidic residues" evidence="10">
    <location>
        <begin position="2163"/>
        <end position="2174"/>
    </location>
</feature>
<dbReference type="SUPFAM" id="SSF48065">
    <property type="entry name" value="DBL homology domain (DH-domain)"/>
    <property type="match status" value="2"/>
</dbReference>
<dbReference type="Gene3D" id="1.20.58.60">
    <property type="match status" value="3"/>
</dbReference>
<keyword evidence="3 8" id="KW-0728">SH3 domain</keyword>
<feature type="domain" description="SH3" evidence="11">
    <location>
        <begin position="1574"/>
        <end position="1639"/>
    </location>
</feature>
<keyword evidence="7" id="KW-0677">Repeat</keyword>
<feature type="region of interest" description="Disordered" evidence="10">
    <location>
        <begin position="2123"/>
        <end position="2199"/>
    </location>
</feature>
<dbReference type="Pfam" id="PF22697">
    <property type="entry name" value="SOS1_NGEF_PH"/>
    <property type="match status" value="2"/>
</dbReference>
<dbReference type="InterPro" id="IPR051336">
    <property type="entry name" value="RhoGEF_Guanine_NuclExch_SF"/>
</dbReference>
<dbReference type="InterPro" id="IPR036179">
    <property type="entry name" value="Ig-like_dom_sf"/>
</dbReference>
<feature type="domain" description="Fibronectin type-III" evidence="15">
    <location>
        <begin position="2395"/>
        <end position="2484"/>
    </location>
</feature>
<evidence type="ECO:0000256" key="7">
    <source>
        <dbReference type="ARBA" id="ARBA00022737"/>
    </source>
</evidence>
<feature type="compositionally biased region" description="Polar residues" evidence="10">
    <location>
        <begin position="1533"/>
        <end position="1552"/>
    </location>
</feature>
<dbReference type="FunFam" id="2.30.30.40:FF:000354">
    <property type="entry name" value="Guanine nucleotide exchange factor UNC-73A"/>
    <property type="match status" value="1"/>
</dbReference>
<evidence type="ECO:0000259" key="12">
    <source>
        <dbReference type="PROSITE" id="PS50003"/>
    </source>
</evidence>
<gene>
    <name evidence="16" type="ORF">L5515_001405</name>
</gene>